<evidence type="ECO:0000256" key="1">
    <source>
        <dbReference type="SAM" id="MobiDB-lite"/>
    </source>
</evidence>
<name>A0A0F9JR89_9ZZZZ</name>
<reference evidence="2" key="1">
    <citation type="journal article" date="2015" name="Nature">
        <title>Complex archaea that bridge the gap between prokaryotes and eukaryotes.</title>
        <authorList>
            <person name="Spang A."/>
            <person name="Saw J.H."/>
            <person name="Jorgensen S.L."/>
            <person name="Zaremba-Niedzwiedzka K."/>
            <person name="Martijn J."/>
            <person name="Lind A.E."/>
            <person name="van Eijk R."/>
            <person name="Schleper C."/>
            <person name="Guy L."/>
            <person name="Ettema T.J."/>
        </authorList>
    </citation>
    <scope>NUCLEOTIDE SEQUENCE</scope>
</reference>
<protein>
    <submittedName>
        <fullName evidence="2">Uncharacterized protein</fullName>
    </submittedName>
</protein>
<proteinExistence type="predicted"/>
<dbReference type="AlphaFoldDB" id="A0A0F9JR89"/>
<comment type="caution">
    <text evidence="2">The sequence shown here is derived from an EMBL/GenBank/DDBJ whole genome shotgun (WGS) entry which is preliminary data.</text>
</comment>
<evidence type="ECO:0000313" key="2">
    <source>
        <dbReference type="EMBL" id="KKM72173.1"/>
    </source>
</evidence>
<organism evidence="2">
    <name type="scientific">marine sediment metagenome</name>
    <dbReference type="NCBI Taxonomy" id="412755"/>
    <lineage>
        <taxon>unclassified sequences</taxon>
        <taxon>metagenomes</taxon>
        <taxon>ecological metagenomes</taxon>
    </lineage>
</organism>
<dbReference type="EMBL" id="LAZR01009518">
    <property type="protein sequence ID" value="KKM72173.1"/>
    <property type="molecule type" value="Genomic_DNA"/>
</dbReference>
<feature type="region of interest" description="Disordered" evidence="1">
    <location>
        <begin position="58"/>
        <end position="78"/>
    </location>
</feature>
<accession>A0A0F9JR89</accession>
<gene>
    <name evidence="2" type="ORF">LCGC14_1423240</name>
</gene>
<sequence length="78" mass="9385">MGTDNRQHTWWHTCPICGKRYCYTNFMRRYVLDGKVLSFYSMVMSPYSRYKAEQTDTHQIACKRKHKNPRSNNTEGMK</sequence>